<keyword evidence="3" id="KW-0106">Calcium</keyword>
<dbReference type="Pfam" id="PF01557">
    <property type="entry name" value="FAA_hydrolase"/>
    <property type="match status" value="1"/>
</dbReference>
<evidence type="ECO:0000313" key="6">
    <source>
        <dbReference type="Proteomes" id="UP000473325"/>
    </source>
</evidence>
<dbReference type="GO" id="GO:0006572">
    <property type="term" value="P:L-tyrosine catabolic process"/>
    <property type="evidence" value="ECO:0007669"/>
    <property type="project" value="TreeGrafter"/>
</dbReference>
<feature type="binding site" evidence="3">
    <location>
        <position position="231"/>
    </location>
    <ligand>
        <name>Mg(2+)</name>
        <dbReference type="ChEBI" id="CHEBI:18420"/>
    </ligand>
</feature>
<keyword evidence="3" id="KW-0479">Metal-binding</keyword>
<dbReference type="Gene3D" id="3.90.850.10">
    <property type="entry name" value="Fumarylacetoacetase-like, C-terminal domain"/>
    <property type="match status" value="1"/>
</dbReference>
<keyword evidence="3" id="KW-0460">Magnesium</keyword>
<feature type="binding site" evidence="3">
    <location>
        <position position="179"/>
    </location>
    <ligand>
        <name>Ca(2+)</name>
        <dbReference type="ChEBI" id="CHEBI:29108"/>
    </ligand>
</feature>
<evidence type="ECO:0000256" key="2">
    <source>
        <dbReference type="PIRSR" id="PIRSR605959-2"/>
    </source>
</evidence>
<reference evidence="5 6" key="1">
    <citation type="submission" date="2019-12" db="EMBL/GenBank/DDBJ databases">
        <authorList>
            <person name="Kun Z."/>
        </authorList>
    </citation>
    <scope>NUCLEOTIDE SEQUENCE [LARGE SCALE GENOMIC DNA]</scope>
    <source>
        <strain evidence="5 6">YIM 123512</strain>
    </source>
</reference>
<accession>A0A6L7ERT5</accession>
<feature type="binding site" evidence="3">
    <location>
        <position position="235"/>
    </location>
    <ligand>
        <name>Mg(2+)</name>
        <dbReference type="ChEBI" id="CHEBI:18420"/>
    </ligand>
</feature>
<dbReference type="Proteomes" id="UP000473325">
    <property type="component" value="Unassembled WGS sequence"/>
</dbReference>
<feature type="binding site" evidence="3">
    <location>
        <position position="211"/>
    </location>
    <ligand>
        <name>Mg(2+)</name>
        <dbReference type="ChEBI" id="CHEBI:18420"/>
    </ligand>
</feature>
<evidence type="ECO:0000313" key="5">
    <source>
        <dbReference type="EMBL" id="MXG90013.1"/>
    </source>
</evidence>
<dbReference type="PANTHER" id="PTHR43069">
    <property type="entry name" value="FUMARYLACETOACETASE"/>
    <property type="match status" value="1"/>
</dbReference>
<dbReference type="PANTHER" id="PTHR43069:SF2">
    <property type="entry name" value="FUMARYLACETOACETASE"/>
    <property type="match status" value="1"/>
</dbReference>
<comment type="cofactor">
    <cofactor evidence="3">
        <name>Ca(2+)</name>
        <dbReference type="ChEBI" id="CHEBI:29108"/>
    </cofactor>
</comment>
<dbReference type="GO" id="GO:0004334">
    <property type="term" value="F:fumarylacetoacetase activity"/>
    <property type="evidence" value="ECO:0007669"/>
    <property type="project" value="InterPro"/>
</dbReference>
<feature type="binding site" evidence="2">
    <location>
        <position position="120"/>
    </location>
    <ligand>
        <name>substrate</name>
    </ligand>
</feature>
<feature type="binding site" evidence="2">
    <location>
        <position position="322"/>
    </location>
    <ligand>
        <name>substrate</name>
    </ligand>
</feature>
<dbReference type="AlphaFoldDB" id="A0A6L7ERT5"/>
<feature type="binding site" evidence="2">
    <location>
        <position position="218"/>
    </location>
    <ligand>
        <name>substrate</name>
    </ligand>
</feature>
<evidence type="ECO:0000256" key="1">
    <source>
        <dbReference type="PIRSR" id="PIRSR605959-1"/>
    </source>
</evidence>
<dbReference type="GO" id="GO:0046872">
    <property type="term" value="F:metal ion binding"/>
    <property type="evidence" value="ECO:0007669"/>
    <property type="project" value="UniProtKB-KW"/>
</dbReference>
<comment type="cofactor">
    <cofactor evidence="3">
        <name>Mg(2+)</name>
        <dbReference type="ChEBI" id="CHEBI:18420"/>
    </cofactor>
</comment>
<feature type="domain" description="Fumarylacetoacetase-like C-terminal" evidence="4">
    <location>
        <begin position="127"/>
        <end position="366"/>
    </location>
</feature>
<dbReference type="InterPro" id="IPR036663">
    <property type="entry name" value="Fumarylacetoacetase_C_sf"/>
</dbReference>
<dbReference type="SUPFAM" id="SSF56529">
    <property type="entry name" value="FAH"/>
    <property type="match status" value="1"/>
</dbReference>
<evidence type="ECO:0000256" key="3">
    <source>
        <dbReference type="PIRSR" id="PIRSR605959-3"/>
    </source>
</evidence>
<dbReference type="InterPro" id="IPR005959">
    <property type="entry name" value="Fumarylacetoacetase"/>
</dbReference>
<feature type="binding site" evidence="3">
    <location>
        <position position="104"/>
    </location>
    <ligand>
        <name>Ca(2+)</name>
        <dbReference type="ChEBI" id="CHEBI:29108"/>
    </ligand>
</feature>
<feature type="binding site" evidence="3">
    <location>
        <position position="211"/>
    </location>
    <ligand>
        <name>Ca(2+)</name>
        <dbReference type="ChEBI" id="CHEBI:29108"/>
    </ligand>
</feature>
<keyword evidence="6" id="KW-1185">Reference proteome</keyword>
<comment type="caution">
    <text evidence="5">The sequence shown here is derived from an EMBL/GenBank/DDBJ whole genome shotgun (WGS) entry which is preliminary data.</text>
</comment>
<protein>
    <submittedName>
        <fullName evidence="5">Fumarylacetoacetase</fullName>
    </submittedName>
</protein>
<name>A0A6L7ERT5_9ACTN</name>
<proteinExistence type="predicted"/>
<organism evidence="5 6">
    <name type="scientific">Nocardioides flavescens</name>
    <dbReference type="NCBI Taxonomy" id="2691959"/>
    <lineage>
        <taxon>Bacteria</taxon>
        <taxon>Bacillati</taxon>
        <taxon>Actinomycetota</taxon>
        <taxon>Actinomycetes</taxon>
        <taxon>Propionibacteriales</taxon>
        <taxon>Nocardioidaceae</taxon>
        <taxon>Nocardioides</taxon>
    </lineage>
</organism>
<evidence type="ECO:0000259" key="4">
    <source>
        <dbReference type="Pfam" id="PF01557"/>
    </source>
</evidence>
<feature type="binding site" evidence="2">
    <location>
        <position position="106"/>
    </location>
    <ligand>
        <name>substrate</name>
    </ligand>
</feature>
<gene>
    <name evidence="5" type="ORF">GRQ65_10660</name>
</gene>
<feature type="active site" description="Proton acceptor" evidence="1">
    <location>
        <position position="111"/>
    </location>
</feature>
<dbReference type="GO" id="GO:0006559">
    <property type="term" value="P:L-phenylalanine catabolic process"/>
    <property type="evidence" value="ECO:0007669"/>
    <property type="project" value="TreeGrafter"/>
</dbReference>
<dbReference type="GO" id="GO:1902000">
    <property type="term" value="P:homogentisate catabolic process"/>
    <property type="evidence" value="ECO:0007669"/>
    <property type="project" value="TreeGrafter"/>
</dbReference>
<feature type="binding site" evidence="3">
    <location>
        <position position="177"/>
    </location>
    <ligand>
        <name>Ca(2+)</name>
        <dbReference type="ChEBI" id="CHEBI:29108"/>
    </ligand>
</feature>
<dbReference type="EMBL" id="WUEK01000005">
    <property type="protein sequence ID" value="MXG90013.1"/>
    <property type="molecule type" value="Genomic_DNA"/>
</dbReference>
<sequence length="373" mass="39136">MFAIRSCSARLAAVSTDHLPYAATPGGVVVRWGTEAIDLATAAHERPDLALLVREPSLDPLLAAGPDAWAEVRAWARALVDTAPRTPVAALELLLPFTIADYVDCYASEVHASTVSRVLRPGAPPLHPNWRHLPVSYHGRAGSVVVSGTPVRRPRGQVVSDPAGPPTYAATARLDFEAELGWVVGTPLERGATLTPAEAERHVFGVVGLNDWSARDVQAWETVPLGPHLGKSFATSVSAWVTPLAALAQARVPLPGQDPPPLPHLAVTEPAGVDLDVEIEVDGEVVSRPRARDLYWSPGQLVAHVTSNGAGLRTGDLIASGTISSLGAPGCLLERGDPDGYLADGSEVVLRYAAGPVVLGEVRGRVEAAVGQP</sequence>
<dbReference type="InterPro" id="IPR011234">
    <property type="entry name" value="Fumarylacetoacetase-like_C"/>
</dbReference>